<feature type="transmembrane region" description="Helical" evidence="1">
    <location>
        <begin position="12"/>
        <end position="42"/>
    </location>
</feature>
<proteinExistence type="predicted"/>
<reference evidence="2" key="1">
    <citation type="submission" date="2018-02" db="EMBL/GenBank/DDBJ databases">
        <title>Rhizophora mucronata_Transcriptome.</title>
        <authorList>
            <person name="Meera S.P."/>
            <person name="Sreeshan A."/>
            <person name="Augustine A."/>
        </authorList>
    </citation>
    <scope>NUCLEOTIDE SEQUENCE</scope>
    <source>
        <tissue evidence="2">Leaf</tissue>
    </source>
</reference>
<organism evidence="2">
    <name type="scientific">Rhizophora mucronata</name>
    <name type="common">Asiatic mangrove</name>
    <dbReference type="NCBI Taxonomy" id="61149"/>
    <lineage>
        <taxon>Eukaryota</taxon>
        <taxon>Viridiplantae</taxon>
        <taxon>Streptophyta</taxon>
        <taxon>Embryophyta</taxon>
        <taxon>Tracheophyta</taxon>
        <taxon>Spermatophyta</taxon>
        <taxon>Magnoliopsida</taxon>
        <taxon>eudicotyledons</taxon>
        <taxon>Gunneridae</taxon>
        <taxon>Pentapetalae</taxon>
        <taxon>rosids</taxon>
        <taxon>fabids</taxon>
        <taxon>Malpighiales</taxon>
        <taxon>Rhizophoraceae</taxon>
        <taxon>Rhizophora</taxon>
    </lineage>
</organism>
<dbReference type="AlphaFoldDB" id="A0A2P2N366"/>
<protein>
    <submittedName>
        <fullName evidence="2">Uncharacterized protein</fullName>
    </submittedName>
</protein>
<accession>A0A2P2N366</accession>
<keyword evidence="1" id="KW-0812">Transmembrane</keyword>
<keyword evidence="1" id="KW-0472">Membrane</keyword>
<sequence>MKGHAVLMAPGILRVQMIFLIIFLVEGIAPGGTHLILTIILIPLPPPCTQGMCPMLIETQMLQAF</sequence>
<dbReference type="EMBL" id="GGEC01056402">
    <property type="protein sequence ID" value="MBX36886.1"/>
    <property type="molecule type" value="Transcribed_RNA"/>
</dbReference>
<evidence type="ECO:0000256" key="1">
    <source>
        <dbReference type="SAM" id="Phobius"/>
    </source>
</evidence>
<evidence type="ECO:0000313" key="2">
    <source>
        <dbReference type="EMBL" id="MBX36886.1"/>
    </source>
</evidence>
<name>A0A2P2N366_RHIMU</name>
<keyword evidence="1" id="KW-1133">Transmembrane helix</keyword>